<keyword evidence="12 14" id="KW-0804">Transcription</keyword>
<evidence type="ECO:0000256" key="9">
    <source>
        <dbReference type="ARBA" id="ARBA00023015"/>
    </source>
</evidence>
<dbReference type="InterPro" id="IPR051271">
    <property type="entry name" value="2C-system_Tx_regulators"/>
</dbReference>
<dbReference type="GO" id="GO:0030435">
    <property type="term" value="P:sporulation resulting in formation of a cellular spore"/>
    <property type="evidence" value="ECO:0007669"/>
    <property type="project" value="UniProtKB-UniRule"/>
</dbReference>
<dbReference type="GO" id="GO:0005737">
    <property type="term" value="C:cytoplasm"/>
    <property type="evidence" value="ECO:0007669"/>
    <property type="project" value="UniProtKB-SubCell"/>
</dbReference>
<evidence type="ECO:0000256" key="13">
    <source>
        <dbReference type="ARBA" id="ARBA00025691"/>
    </source>
</evidence>
<dbReference type="InterPro" id="IPR001789">
    <property type="entry name" value="Sig_transdc_resp-reg_receiver"/>
</dbReference>
<evidence type="ECO:0000256" key="3">
    <source>
        <dbReference type="ARBA" id="ARBA00022490"/>
    </source>
</evidence>
<keyword evidence="10 14" id="KW-0238">DNA-binding</keyword>
<evidence type="ECO:0000256" key="1">
    <source>
        <dbReference type="ARBA" id="ARBA00004496"/>
    </source>
</evidence>
<evidence type="ECO:0000256" key="14">
    <source>
        <dbReference type="PIRNR" id="PIRNR002937"/>
    </source>
</evidence>
<dbReference type="PROSITE" id="PS50110">
    <property type="entry name" value="RESPONSE_REGULATORY"/>
    <property type="match status" value="1"/>
</dbReference>
<feature type="binding site" evidence="15">
    <location>
        <position position="9"/>
    </location>
    <ligand>
        <name>Ca(2+)</name>
        <dbReference type="ChEBI" id="CHEBI:29108"/>
    </ligand>
</feature>
<dbReference type="InterPro" id="IPR014879">
    <property type="entry name" value="Spo0A_C"/>
</dbReference>
<dbReference type="InterPro" id="IPR016032">
    <property type="entry name" value="Sig_transdc_resp-reg_C-effctor"/>
</dbReference>
<evidence type="ECO:0000313" key="18">
    <source>
        <dbReference type="EMBL" id="NYE04317.1"/>
    </source>
</evidence>
<dbReference type="PANTHER" id="PTHR45526">
    <property type="entry name" value="TRANSCRIPTIONAL REGULATORY PROTEIN DPIA"/>
    <property type="match status" value="1"/>
</dbReference>
<dbReference type="SUPFAM" id="SSF52172">
    <property type="entry name" value="CheY-like"/>
    <property type="match status" value="1"/>
</dbReference>
<comment type="cofactor">
    <cofactor evidence="14 15">
        <name>Ca(2+)</name>
        <dbReference type="ChEBI" id="CHEBI:29108"/>
    </cofactor>
    <text evidence="14 15">Binds 1 Ca(2+) ion per subunit.</text>
</comment>
<evidence type="ECO:0000313" key="19">
    <source>
        <dbReference type="Proteomes" id="UP000548423"/>
    </source>
</evidence>
<dbReference type="Gene3D" id="1.10.10.10">
    <property type="entry name" value="Winged helix-like DNA-binding domain superfamily/Winged helix DNA-binding domain"/>
    <property type="match status" value="1"/>
</dbReference>
<feature type="binding site" evidence="15">
    <location>
        <position position="8"/>
    </location>
    <ligand>
        <name>Ca(2+)</name>
        <dbReference type="ChEBI" id="CHEBI:29108"/>
    </ligand>
</feature>
<keyword evidence="4 14" id="KW-0678">Repressor</keyword>
<name>A0A852T947_9BACI</name>
<dbReference type="Pfam" id="PF08769">
    <property type="entry name" value="Spo0A_C"/>
    <property type="match status" value="1"/>
</dbReference>
<dbReference type="NCBIfam" id="TIGR02875">
    <property type="entry name" value="spore_0_A"/>
    <property type="match status" value="1"/>
</dbReference>
<comment type="caution">
    <text evidence="18">The sequence shown here is derived from an EMBL/GenBank/DDBJ whole genome shotgun (WGS) entry which is preliminary data.</text>
</comment>
<evidence type="ECO:0000256" key="16">
    <source>
        <dbReference type="PROSITE-ProRule" id="PRU00169"/>
    </source>
</evidence>
<feature type="domain" description="Response regulatory" evidence="17">
    <location>
        <begin position="3"/>
        <end position="119"/>
    </location>
</feature>
<organism evidence="18 19">
    <name type="scientific">Neobacillus niacini</name>
    <dbReference type="NCBI Taxonomy" id="86668"/>
    <lineage>
        <taxon>Bacteria</taxon>
        <taxon>Bacillati</taxon>
        <taxon>Bacillota</taxon>
        <taxon>Bacilli</taxon>
        <taxon>Bacillales</taxon>
        <taxon>Bacillaceae</taxon>
        <taxon>Neobacillus</taxon>
    </lineage>
</organism>
<keyword evidence="7 14" id="KW-0749">Sporulation</keyword>
<comment type="function">
    <text evidence="13">May play the central regulatory role in sporulation. It may be an element of the effector pathway responsible for the activation of sporulation genes in response to nutritional stress. Spo0A may act in concert with Spo0H (a sigma factor) to control the expression of some genes that are critical to the sporulation process. Repressor of abrB, activator of the spoIIa operon. Binds the DNA sequence 5'-TGNCGAA-3' (0A box).</text>
</comment>
<reference evidence="19" key="2">
    <citation type="submission" date="2020-08" db="EMBL/GenBank/DDBJ databases">
        <title>The Agave Microbiome: Exploring the role of microbial communities in plant adaptations to desert environments.</title>
        <authorList>
            <person name="Partida-Martinez L.P."/>
        </authorList>
    </citation>
    <scope>NUCLEOTIDE SEQUENCE [LARGE SCALE GENOMIC DNA]</scope>
    <source>
        <strain evidence="19">AT2.8</strain>
    </source>
</reference>
<evidence type="ECO:0000256" key="15">
    <source>
        <dbReference type="PIRSR" id="PIRSR002937-1"/>
    </source>
</evidence>
<evidence type="ECO:0000256" key="11">
    <source>
        <dbReference type="ARBA" id="ARBA00023159"/>
    </source>
</evidence>
<evidence type="ECO:0000256" key="6">
    <source>
        <dbReference type="ARBA" id="ARBA00022837"/>
    </source>
</evidence>
<dbReference type="SUPFAM" id="SSF46894">
    <property type="entry name" value="C-terminal effector domain of the bipartite response regulators"/>
    <property type="match status" value="1"/>
</dbReference>
<keyword evidence="11 14" id="KW-0010">Activator</keyword>
<keyword evidence="9 14" id="KW-0805">Transcription regulation</keyword>
<keyword evidence="8 14" id="KW-0902">Two-component regulatory system</keyword>
<evidence type="ECO:0000256" key="7">
    <source>
        <dbReference type="ARBA" id="ARBA00022969"/>
    </source>
</evidence>
<dbReference type="SMART" id="SM00448">
    <property type="entry name" value="REC"/>
    <property type="match status" value="1"/>
</dbReference>
<feature type="binding site" evidence="15">
    <location>
        <position position="54"/>
    </location>
    <ligand>
        <name>Ca(2+)</name>
        <dbReference type="ChEBI" id="CHEBI:29108"/>
    </ligand>
</feature>
<feature type="modified residue" description="4-aspartylphosphate" evidence="16">
    <location>
        <position position="54"/>
    </location>
</feature>
<evidence type="ECO:0000256" key="5">
    <source>
        <dbReference type="ARBA" id="ARBA00022553"/>
    </source>
</evidence>
<dbReference type="GO" id="GO:0051606">
    <property type="term" value="P:detection of stimulus"/>
    <property type="evidence" value="ECO:0007669"/>
    <property type="project" value="UniProtKB-UniRule"/>
</dbReference>
<protein>
    <recommendedName>
        <fullName evidence="2 14">Stage 0 sporulation protein A</fullName>
    </recommendedName>
</protein>
<gene>
    <name evidence="18" type="ORF">F4694_001061</name>
</gene>
<comment type="subcellular location">
    <subcellularLocation>
        <location evidence="1 14">Cytoplasm</location>
    </subcellularLocation>
</comment>
<dbReference type="AlphaFoldDB" id="A0A852T947"/>
<dbReference type="Pfam" id="PF00072">
    <property type="entry name" value="Response_reg"/>
    <property type="match status" value="1"/>
</dbReference>
<evidence type="ECO:0000256" key="4">
    <source>
        <dbReference type="ARBA" id="ARBA00022491"/>
    </source>
</evidence>
<keyword evidence="3 14" id="KW-0963">Cytoplasm</keyword>
<dbReference type="GO" id="GO:0005509">
    <property type="term" value="F:calcium ion binding"/>
    <property type="evidence" value="ECO:0007669"/>
    <property type="project" value="UniProtKB-UniRule"/>
</dbReference>
<reference evidence="19" key="1">
    <citation type="submission" date="2020-07" db="EMBL/GenBank/DDBJ databases">
        <authorList>
            <person name="Partida-Martinez L."/>
            <person name="Huntemann M."/>
            <person name="Clum A."/>
            <person name="Wang J."/>
            <person name="Palaniappan K."/>
            <person name="Ritter S."/>
            <person name="Chen I.-M."/>
            <person name="Stamatis D."/>
            <person name="Reddy T."/>
            <person name="O'Malley R."/>
            <person name="Daum C."/>
            <person name="Shapiro N."/>
            <person name="Ivanova N."/>
            <person name="Kyrpides N."/>
            <person name="Woyke T."/>
        </authorList>
    </citation>
    <scope>NUCLEOTIDE SEQUENCE [LARGE SCALE GENOMIC DNA]</scope>
    <source>
        <strain evidence="19">AT2.8</strain>
    </source>
</reference>
<keyword evidence="14 15" id="KW-0479">Metal-binding</keyword>
<dbReference type="GO" id="GO:0003700">
    <property type="term" value="F:DNA-binding transcription factor activity"/>
    <property type="evidence" value="ECO:0007669"/>
    <property type="project" value="InterPro"/>
</dbReference>
<dbReference type="PIRSF" id="PIRSF002937">
    <property type="entry name" value="Res_reg_Spo0A"/>
    <property type="match status" value="1"/>
</dbReference>
<evidence type="ECO:0000256" key="2">
    <source>
        <dbReference type="ARBA" id="ARBA00015699"/>
    </source>
</evidence>
<dbReference type="GO" id="GO:0042173">
    <property type="term" value="P:regulation of sporulation resulting in formation of a cellular spore"/>
    <property type="evidence" value="ECO:0007669"/>
    <property type="project" value="InterPro"/>
</dbReference>
<evidence type="ECO:0000259" key="17">
    <source>
        <dbReference type="PROSITE" id="PS50110"/>
    </source>
</evidence>
<dbReference type="EMBL" id="JACCBX010000002">
    <property type="protein sequence ID" value="NYE04317.1"/>
    <property type="molecule type" value="Genomic_DNA"/>
</dbReference>
<dbReference type="PANTHER" id="PTHR45526:SF1">
    <property type="entry name" value="TRANSCRIPTIONAL REGULATORY PROTEIN DCUR-RELATED"/>
    <property type="match status" value="1"/>
</dbReference>
<accession>A0A852T947</accession>
<keyword evidence="5 16" id="KW-0597">Phosphoprotein</keyword>
<dbReference type="GO" id="GO:0000156">
    <property type="term" value="F:phosphorelay response regulator activity"/>
    <property type="evidence" value="ECO:0007669"/>
    <property type="project" value="TreeGrafter"/>
</dbReference>
<dbReference type="Gene3D" id="3.40.50.2300">
    <property type="match status" value="1"/>
</dbReference>
<dbReference type="InterPro" id="IPR011006">
    <property type="entry name" value="CheY-like_superfamily"/>
</dbReference>
<sequence length="261" mass="29120">MIKIGIIDDNVQFTELLKDILSTINEMKVIGVAHNGMEGMELIEKKKPDLIILDLIMPFSDGLSLLKNIYEESITTKVIMLTSIGTDEIITQAKELGASYFLMKPIELSNLPNMIMSICSDSVLQKTTLEKKIHNTNNDDKLELKISDILRSIGIPANLKGYFFLREAIQMINNGSDISFSKVIYPAIASKYHTTPSRVERAIRHAIEVGWNRGGIEQLDFIFGNTVSPLKGRPTNGVFIGFIAEHLMLQKGMEIGSFTTV</sequence>
<keyword evidence="6 14" id="KW-0106">Calcium</keyword>
<dbReference type="GO" id="GO:0003677">
    <property type="term" value="F:DNA binding"/>
    <property type="evidence" value="ECO:0007669"/>
    <property type="project" value="UniProtKB-KW"/>
</dbReference>
<comment type="function">
    <text evidence="14">May play the central regulatory role in sporulation. It may be an element of the effector pathway responsible for the activation of sporulation genes in response to nutritional stress. Spo0A may act in concert with spo0H (a sigma factor) to control the expression of some genes that are critical to the sporulation process.</text>
</comment>
<proteinExistence type="predicted"/>
<dbReference type="InterPro" id="IPR012052">
    <property type="entry name" value="Spore_0_A"/>
</dbReference>
<dbReference type="Proteomes" id="UP000548423">
    <property type="component" value="Unassembled WGS sequence"/>
</dbReference>
<evidence type="ECO:0000256" key="10">
    <source>
        <dbReference type="ARBA" id="ARBA00023125"/>
    </source>
</evidence>
<evidence type="ECO:0000256" key="12">
    <source>
        <dbReference type="ARBA" id="ARBA00023163"/>
    </source>
</evidence>
<evidence type="ECO:0000256" key="8">
    <source>
        <dbReference type="ARBA" id="ARBA00023012"/>
    </source>
</evidence>
<dbReference type="InterPro" id="IPR036388">
    <property type="entry name" value="WH-like_DNA-bd_sf"/>
</dbReference>